<evidence type="ECO:0000313" key="3">
    <source>
        <dbReference type="Proteomes" id="UP001500618"/>
    </source>
</evidence>
<sequence>MLLLVLSPLVAEFLLGDFPITKVAFLLFVLPMYGCGAILIREIVRRTGRGWPTMLVLALAYAVLEEGITTMSLFNPNYAGDHLLAYGLIPAVGMSPVWTIYVLSLHVVWSIGTPIAMVEAVAGTRRTTPWLGKIGFSVVAAFFVVGVAVTTASSLYQYPFVASLPQLAGVVVVLVALILLAIFLPRLAGPRTVLAGSAPSPWLVGVVGTLAALAFQLVERYAQALLPAWGLTLVFVVLWVGFLVLVAFWSAKPGWNGRHVLALATGAILNYAWIGVERVATGDVIGPLKVTPADVVGQVLLVVAMVALIGWGVFQLRKAGDTALPAAALNPVTH</sequence>
<keyword evidence="1" id="KW-1133">Transmembrane helix</keyword>
<feature type="transmembrane region" description="Helical" evidence="1">
    <location>
        <begin position="167"/>
        <end position="188"/>
    </location>
</feature>
<protein>
    <recommendedName>
        <fullName evidence="4">DUF998 domain-containing protein</fullName>
    </recommendedName>
</protein>
<feature type="transmembrane region" description="Helical" evidence="1">
    <location>
        <begin position="224"/>
        <end position="248"/>
    </location>
</feature>
<evidence type="ECO:0000256" key="1">
    <source>
        <dbReference type="SAM" id="Phobius"/>
    </source>
</evidence>
<evidence type="ECO:0000313" key="2">
    <source>
        <dbReference type="EMBL" id="GAA1677366.1"/>
    </source>
</evidence>
<dbReference type="EMBL" id="BAAANY010000009">
    <property type="protein sequence ID" value="GAA1677366.1"/>
    <property type="molecule type" value="Genomic_DNA"/>
</dbReference>
<feature type="transmembrane region" description="Helical" evidence="1">
    <location>
        <begin position="134"/>
        <end position="155"/>
    </location>
</feature>
<evidence type="ECO:0008006" key="4">
    <source>
        <dbReference type="Google" id="ProtNLM"/>
    </source>
</evidence>
<reference evidence="2 3" key="1">
    <citation type="journal article" date="2019" name="Int. J. Syst. Evol. Microbiol.">
        <title>The Global Catalogue of Microorganisms (GCM) 10K type strain sequencing project: providing services to taxonomists for standard genome sequencing and annotation.</title>
        <authorList>
            <consortium name="The Broad Institute Genomics Platform"/>
            <consortium name="The Broad Institute Genome Sequencing Center for Infectious Disease"/>
            <person name="Wu L."/>
            <person name="Ma J."/>
        </authorList>
    </citation>
    <scope>NUCLEOTIDE SEQUENCE [LARGE SCALE GENOMIC DNA]</scope>
    <source>
        <strain evidence="2 3">JCM 14718</strain>
    </source>
</reference>
<feature type="transmembrane region" description="Helical" evidence="1">
    <location>
        <begin position="296"/>
        <end position="314"/>
    </location>
</feature>
<gene>
    <name evidence="2" type="ORF">GCM10009765_28340</name>
</gene>
<feature type="transmembrane region" description="Helical" evidence="1">
    <location>
        <begin position="98"/>
        <end position="122"/>
    </location>
</feature>
<keyword evidence="1" id="KW-0812">Transmembrane</keyword>
<keyword evidence="1" id="KW-0472">Membrane</keyword>
<name>A0ABN2GWK7_9ACTN</name>
<keyword evidence="3" id="KW-1185">Reference proteome</keyword>
<accession>A0ABN2GWK7</accession>
<feature type="transmembrane region" description="Helical" evidence="1">
    <location>
        <begin position="52"/>
        <end position="74"/>
    </location>
</feature>
<feature type="transmembrane region" description="Helical" evidence="1">
    <location>
        <begin position="200"/>
        <end position="218"/>
    </location>
</feature>
<dbReference type="Proteomes" id="UP001500618">
    <property type="component" value="Unassembled WGS sequence"/>
</dbReference>
<feature type="transmembrane region" description="Helical" evidence="1">
    <location>
        <begin position="20"/>
        <end position="40"/>
    </location>
</feature>
<feature type="transmembrane region" description="Helical" evidence="1">
    <location>
        <begin position="260"/>
        <end position="276"/>
    </location>
</feature>
<proteinExistence type="predicted"/>
<organism evidence="2 3">
    <name type="scientific">Fodinicola feengrottensis</name>
    <dbReference type="NCBI Taxonomy" id="435914"/>
    <lineage>
        <taxon>Bacteria</taxon>
        <taxon>Bacillati</taxon>
        <taxon>Actinomycetota</taxon>
        <taxon>Actinomycetes</taxon>
        <taxon>Mycobacteriales</taxon>
        <taxon>Fodinicola</taxon>
    </lineage>
</organism>
<comment type="caution">
    <text evidence="2">The sequence shown here is derived from an EMBL/GenBank/DDBJ whole genome shotgun (WGS) entry which is preliminary data.</text>
</comment>